<dbReference type="InterPro" id="IPR001119">
    <property type="entry name" value="SLH_dom"/>
</dbReference>
<sequence length="654" mass="71864">MINKKIMGRGKIVVLAIALIFLLVRIASAAAAPDPTRISIGARVLGLGSACMGLDGDANSIYSNPANLSSIDYWQIASMSGNLLEEYNYFSLSGIYPTKYGKFGIGIVSSNIGGAIPTKVEELSDPSDPIYVEDTSLSNMGYYNNVLLMSYSNKLEGILSFYPIKRLVMNTPWMNDIDYGMNFKIFSVGLSGGGLSNTSGSGTEIDLGIKGKTAIKGLSYGATIKDMLPASLGGKLTYPNGWEESYPAVLKMGVAANILGEENAMQSFNNQDLKVLLDINMYPKLSVPALYKLGVEWSPINLLSIRAGIDQAMVGGNVSNDLTAGIGVNFKGFRFDYAYHQFEGAYGVDNHFFSLNYGLIPPPKEDKDYIIIIKPSPTSITHDYKVNVVGKVHPDVGSAKINGTWISIDKDLNFNVEVPFALKKNTLWVQAYSRKGELLETEKLRVLRLVSYPDVTSDYWTYDPISYIGTLGIIKGYPDGTFKPEGYITRAELATLLIRVTQNGEVPAPAKVSFSDFTAKHWAAGFIEQAAKLNIVKGYPDKTFKPKANITRAEGLAMITRFGKVEQEPYDKVLFRDVDSNHWAAKTIAGAYKADMLQYLRGKPFDPNKKLTRAEAVELISKTALVKDKINTLLDFETGYETEINPLYANVIQR</sequence>
<proteinExistence type="predicted"/>
<dbReference type="InterPro" id="IPR051465">
    <property type="entry name" value="Cell_Envelope_Struct_Comp"/>
</dbReference>
<dbReference type="PROSITE" id="PS51272">
    <property type="entry name" value="SLH"/>
    <property type="match status" value="3"/>
</dbReference>
<evidence type="ECO:0000259" key="1">
    <source>
        <dbReference type="PROSITE" id="PS51272"/>
    </source>
</evidence>
<dbReference type="Gene3D" id="2.40.160.60">
    <property type="entry name" value="Outer membrane protein transport protein (OMPP1/FadL/TodX)"/>
    <property type="match status" value="1"/>
</dbReference>
<organism evidence="2 3">
    <name type="scientific">candidate division WOR-1 bacterium RIFOXYB2_FULL_36_35</name>
    <dbReference type="NCBI Taxonomy" id="1802578"/>
    <lineage>
        <taxon>Bacteria</taxon>
        <taxon>Bacillati</taxon>
        <taxon>Saganbacteria</taxon>
    </lineage>
</organism>
<feature type="domain" description="SLH" evidence="1">
    <location>
        <begin position="510"/>
        <end position="573"/>
    </location>
</feature>
<dbReference type="Gene3D" id="2.60.40.10">
    <property type="entry name" value="Immunoglobulins"/>
    <property type="match status" value="1"/>
</dbReference>
<name>A0A1F4S6H6_UNCSA</name>
<protein>
    <recommendedName>
        <fullName evidence="1">SLH domain-containing protein</fullName>
    </recommendedName>
</protein>
<evidence type="ECO:0000313" key="3">
    <source>
        <dbReference type="Proteomes" id="UP000177905"/>
    </source>
</evidence>
<dbReference type="InterPro" id="IPR013783">
    <property type="entry name" value="Ig-like_fold"/>
</dbReference>
<dbReference type="Pfam" id="PF00395">
    <property type="entry name" value="SLH"/>
    <property type="match status" value="3"/>
</dbReference>
<accession>A0A1F4S6H6</accession>
<evidence type="ECO:0000313" key="2">
    <source>
        <dbReference type="EMBL" id="OGC16046.1"/>
    </source>
</evidence>
<comment type="caution">
    <text evidence="2">The sequence shown here is derived from an EMBL/GenBank/DDBJ whole genome shotgun (WGS) entry which is preliminary data.</text>
</comment>
<dbReference type="EMBL" id="MEUA01000015">
    <property type="protein sequence ID" value="OGC16046.1"/>
    <property type="molecule type" value="Genomic_DNA"/>
</dbReference>
<reference evidence="2 3" key="1">
    <citation type="journal article" date="2016" name="Nat. Commun.">
        <title>Thousands of microbial genomes shed light on interconnected biogeochemical processes in an aquifer system.</title>
        <authorList>
            <person name="Anantharaman K."/>
            <person name="Brown C.T."/>
            <person name="Hug L.A."/>
            <person name="Sharon I."/>
            <person name="Castelle C.J."/>
            <person name="Probst A.J."/>
            <person name="Thomas B.C."/>
            <person name="Singh A."/>
            <person name="Wilkins M.J."/>
            <person name="Karaoz U."/>
            <person name="Brodie E.L."/>
            <person name="Williams K.H."/>
            <person name="Hubbard S.S."/>
            <person name="Banfield J.F."/>
        </authorList>
    </citation>
    <scope>NUCLEOTIDE SEQUENCE [LARGE SCALE GENOMIC DNA]</scope>
</reference>
<dbReference type="AlphaFoldDB" id="A0A1F4S6H6"/>
<dbReference type="PANTHER" id="PTHR43308">
    <property type="entry name" value="OUTER MEMBRANE PROTEIN ALPHA-RELATED"/>
    <property type="match status" value="1"/>
</dbReference>
<feature type="domain" description="SLH" evidence="1">
    <location>
        <begin position="574"/>
        <end position="634"/>
    </location>
</feature>
<dbReference type="Proteomes" id="UP000177905">
    <property type="component" value="Unassembled WGS sequence"/>
</dbReference>
<gene>
    <name evidence="2" type="ORF">A2290_00175</name>
</gene>
<feature type="domain" description="SLH" evidence="1">
    <location>
        <begin position="448"/>
        <end position="509"/>
    </location>
</feature>